<dbReference type="RefSeq" id="WP_073242060.1">
    <property type="nucleotide sequence ID" value="NZ_BJNP01000013.1"/>
</dbReference>
<dbReference type="EMBL" id="BJNP01000013">
    <property type="protein sequence ID" value="GEC71959.1"/>
    <property type="molecule type" value="Genomic_DNA"/>
</dbReference>
<dbReference type="Proteomes" id="UP000316775">
    <property type="component" value="Unassembled WGS sequence"/>
</dbReference>
<name>A0A4Y4AXE2_9FLAO</name>
<protein>
    <recommendedName>
        <fullName evidence="3">DUF4393 domain-containing protein</fullName>
    </recommendedName>
</protein>
<evidence type="ECO:0000313" key="1">
    <source>
        <dbReference type="EMBL" id="GEC71959.1"/>
    </source>
</evidence>
<dbReference type="OrthoDB" id="1347735at2"/>
<evidence type="ECO:0000313" key="2">
    <source>
        <dbReference type="Proteomes" id="UP000316775"/>
    </source>
</evidence>
<dbReference type="Gene3D" id="3.30.110.190">
    <property type="match status" value="1"/>
</dbReference>
<dbReference type="AlphaFoldDB" id="A0A4Y4AXE2"/>
<dbReference type="InterPro" id="IPR025506">
    <property type="entry name" value="Abi_alpha"/>
</dbReference>
<organism evidence="1 2">
    <name type="scientific">Flavobacterium flevense</name>
    <dbReference type="NCBI Taxonomy" id="983"/>
    <lineage>
        <taxon>Bacteria</taxon>
        <taxon>Pseudomonadati</taxon>
        <taxon>Bacteroidota</taxon>
        <taxon>Flavobacteriia</taxon>
        <taxon>Flavobacteriales</taxon>
        <taxon>Flavobacteriaceae</taxon>
        <taxon>Flavobacterium</taxon>
    </lineage>
</organism>
<proteinExistence type="predicted"/>
<reference evidence="1 2" key="1">
    <citation type="submission" date="2019-06" db="EMBL/GenBank/DDBJ databases">
        <title>Whole genome shotgun sequence of Flavobacterium flevense NBRC 14960.</title>
        <authorList>
            <person name="Hosoyama A."/>
            <person name="Uohara A."/>
            <person name="Ohji S."/>
            <person name="Ichikawa N."/>
        </authorList>
    </citation>
    <scope>NUCLEOTIDE SEQUENCE [LARGE SCALE GENOMIC DNA]</scope>
    <source>
        <strain evidence="1 2">NBRC 14960</strain>
    </source>
</reference>
<accession>A0A4Y4AXE2</accession>
<sequence length="270" mass="30267">MDENENKETNVNSTINAVAGLVAAIPVYQDAVQPAAKQIGSALETVTKTVNIALAPIKFLVWGYETIEGFISIKVTEKLKNVPPENIVSPPTSVAGPAIEALRFCGEENEVRELYANLLAAAMDSSTQDLVHPGYVEILKNLCSDEALLLQSFLDKKSYPLLNIRAEFDNGGTKMIYNNYSHFDRITKLKNKKLTPTYIDNLNRLGITTIPEDVWLHDEGIYKPLENDKSMAVFKKGIENFNAKMKLEKRYIKLTNFGKHFVENVVKEKE</sequence>
<evidence type="ECO:0008006" key="3">
    <source>
        <dbReference type="Google" id="ProtNLM"/>
    </source>
</evidence>
<comment type="caution">
    <text evidence="1">The sequence shown here is derived from an EMBL/GenBank/DDBJ whole genome shotgun (WGS) entry which is preliminary data.</text>
</comment>
<gene>
    <name evidence="1" type="ORF">FFL01_14980</name>
</gene>
<dbReference type="Pfam" id="PF14337">
    <property type="entry name" value="Abi_alpha"/>
    <property type="match status" value="1"/>
</dbReference>
<keyword evidence="2" id="KW-1185">Reference proteome</keyword>